<keyword evidence="9" id="KW-1185">Reference proteome</keyword>
<evidence type="ECO:0000256" key="6">
    <source>
        <dbReference type="SAM" id="MobiDB-lite"/>
    </source>
</evidence>
<keyword evidence="3 7" id="KW-0812">Transmembrane</keyword>
<dbReference type="PANTHER" id="PTHR39083:SF1">
    <property type="entry name" value="CYCLIC DI-GMP-BINDING PROTEIN"/>
    <property type="match status" value="1"/>
</dbReference>
<feature type="compositionally biased region" description="Polar residues" evidence="6">
    <location>
        <begin position="84"/>
        <end position="94"/>
    </location>
</feature>
<feature type="compositionally biased region" description="Pro residues" evidence="6">
    <location>
        <begin position="48"/>
        <end position="62"/>
    </location>
</feature>
<evidence type="ECO:0000313" key="9">
    <source>
        <dbReference type="Proteomes" id="UP000239576"/>
    </source>
</evidence>
<feature type="region of interest" description="Disordered" evidence="6">
    <location>
        <begin position="34"/>
        <end position="94"/>
    </location>
</feature>
<evidence type="ECO:0000313" key="8">
    <source>
        <dbReference type="EMBL" id="PSB26892.1"/>
    </source>
</evidence>
<gene>
    <name evidence="8" type="ORF">C7B82_18280</name>
</gene>
<keyword evidence="2" id="KW-1003">Cell membrane</keyword>
<reference evidence="9" key="1">
    <citation type="submission" date="2018-02" db="EMBL/GenBank/DDBJ databases">
        <authorList>
            <person name="Moore K."/>
            <person name="Momper L."/>
        </authorList>
    </citation>
    <scope>NUCLEOTIDE SEQUENCE [LARGE SCALE GENOMIC DNA]</scope>
    <source>
        <strain evidence="9">ULC18</strain>
    </source>
</reference>
<evidence type="ECO:0000256" key="3">
    <source>
        <dbReference type="ARBA" id="ARBA00022692"/>
    </source>
</evidence>
<dbReference type="PANTHER" id="PTHR39083">
    <property type="entry name" value="CYCLIC DI-GMP-BINDING PROTEIN"/>
    <property type="match status" value="1"/>
</dbReference>
<dbReference type="GO" id="GO:0006011">
    <property type="term" value="P:UDP-alpha-D-glucose metabolic process"/>
    <property type="evidence" value="ECO:0007669"/>
    <property type="project" value="InterPro"/>
</dbReference>
<dbReference type="Pfam" id="PF03170">
    <property type="entry name" value="BcsB"/>
    <property type="match status" value="1"/>
</dbReference>
<evidence type="ECO:0000256" key="5">
    <source>
        <dbReference type="ARBA" id="ARBA00023136"/>
    </source>
</evidence>
<accession>A0A2T1E2A6</accession>
<proteinExistence type="predicted"/>
<dbReference type="Proteomes" id="UP000239576">
    <property type="component" value="Unassembled WGS sequence"/>
</dbReference>
<keyword evidence="4 7" id="KW-1133">Transmembrane helix</keyword>
<dbReference type="GO" id="GO:0005886">
    <property type="term" value="C:plasma membrane"/>
    <property type="evidence" value="ECO:0007669"/>
    <property type="project" value="UniProtKB-SubCell"/>
</dbReference>
<dbReference type="AlphaFoldDB" id="A0A2T1E2A6"/>
<reference evidence="8 9" key="2">
    <citation type="submission" date="2018-03" db="EMBL/GenBank/DDBJ databases">
        <title>The ancient ancestry and fast evolution of plastids.</title>
        <authorList>
            <person name="Moore K.R."/>
            <person name="Magnabosco C."/>
            <person name="Momper L."/>
            <person name="Gold D.A."/>
            <person name="Bosak T."/>
            <person name="Fournier G.P."/>
        </authorList>
    </citation>
    <scope>NUCLEOTIDE SEQUENCE [LARGE SCALE GENOMIC DNA]</scope>
    <source>
        <strain evidence="8 9">ULC18</strain>
    </source>
</reference>
<name>A0A2T1E2A6_9CYAN</name>
<dbReference type="EMBL" id="PVWK01000099">
    <property type="protein sequence ID" value="PSB26892.1"/>
    <property type="molecule type" value="Genomic_DNA"/>
</dbReference>
<evidence type="ECO:0000256" key="4">
    <source>
        <dbReference type="ARBA" id="ARBA00022989"/>
    </source>
</evidence>
<dbReference type="Gene3D" id="2.60.120.260">
    <property type="entry name" value="Galactose-binding domain-like"/>
    <property type="match status" value="2"/>
</dbReference>
<evidence type="ECO:0000256" key="1">
    <source>
        <dbReference type="ARBA" id="ARBA00004162"/>
    </source>
</evidence>
<dbReference type="OrthoDB" id="440118at2"/>
<organism evidence="8 9">
    <name type="scientific">Stenomitos frigidus ULC18</name>
    <dbReference type="NCBI Taxonomy" id="2107698"/>
    <lineage>
        <taxon>Bacteria</taxon>
        <taxon>Bacillati</taxon>
        <taxon>Cyanobacteriota</taxon>
        <taxon>Cyanophyceae</taxon>
        <taxon>Leptolyngbyales</taxon>
        <taxon>Leptolyngbyaceae</taxon>
        <taxon>Stenomitos</taxon>
    </lineage>
</organism>
<evidence type="ECO:0000256" key="7">
    <source>
        <dbReference type="SAM" id="Phobius"/>
    </source>
</evidence>
<sequence length="798" mass="87278">MTGLGIPLLHGQWAEPVVAQSTNVQKQEDQVIRNFTLPKAPSDAPVYRPAPPVEDVPAPSVPEPVTSTPAPAKPEPAKAEAKPSSTPTKKTPASQYVLEFNRSPIVGNRLRLQGVYAESQLAFTRPRNWNLQSAKALIRFQHSPALLASRSNLTVRVNGTSVGSTSLNRKQSQIGQVLVDIPTSLIQDTNDIVIVAQQNTDSKCSNPADPALWTEVLPDSKLLFNYQPQAVPLDLSRFPYPFFDHLSLDANRLAYVRPTTVSESWLTAAGRFQTAMGRLADFRPLSTRFVKTVDDLQWNDRLVILGTPAEQPLLKTLKLPFTVSGNQIIDGSKNALPADVGVLMLAATPKGGNPILVVTGNGPDGVAKAAQFLVQPQNRRIGAGQAVLVDNLDDVPTPPTRQWERALPDANEFKLSALKGSDQEPLKDTTVRGASAPSVEFNFHALPDDHFTRGSAMELVYSYSPQVNPRTSAIEVLLDGVVVGGKRLTSETGASRESVNVNLPENLITPTSKLAIAFRLSAREQAQCGVVTDQQLWGTVHADETRFKLKRDQSVQLPDLKLLQVGYPFAAPQDLSGTAIVVPDSPSETELLTMLAFSERMGRLSQAESVKLGVYTTGTLPDDVRRQRHLVGIGTRDKFPFNEAFDTKQGFSLGGAFSRLWHQQTIQTLPDKGGVIKEVISPWNDKRTVLALSGQQASGLSTVKDVLNQDPWFFQVKGDTVLISANAQATSMFDSDAYQLESLQQEPQRRLAQTNLLATTSRFLQDNWFLLPAGMVTVCLLLYGIAQLYIKRLEGEKR</sequence>
<protein>
    <submittedName>
        <fullName evidence="8">Cellulose synthase</fullName>
    </submittedName>
</protein>
<feature type="transmembrane region" description="Helical" evidence="7">
    <location>
        <begin position="768"/>
        <end position="790"/>
    </location>
</feature>
<comment type="caution">
    <text evidence="8">The sequence shown here is derived from an EMBL/GenBank/DDBJ whole genome shotgun (WGS) entry which is preliminary data.</text>
</comment>
<dbReference type="InterPro" id="IPR018513">
    <property type="entry name" value="Cell_synthase_bac"/>
</dbReference>
<evidence type="ECO:0000256" key="2">
    <source>
        <dbReference type="ARBA" id="ARBA00022475"/>
    </source>
</evidence>
<keyword evidence="5 7" id="KW-0472">Membrane</keyword>
<comment type="subcellular location">
    <subcellularLocation>
        <location evidence="1">Cell membrane</location>
        <topology evidence="1">Single-pass membrane protein</topology>
    </subcellularLocation>
</comment>